<keyword evidence="2" id="KW-1185">Reference proteome</keyword>
<evidence type="ECO:0000313" key="1">
    <source>
        <dbReference type="EMBL" id="KAH0964129.1"/>
    </source>
</evidence>
<protein>
    <submittedName>
        <fullName evidence="1">Uncharacterized protein</fullName>
    </submittedName>
</protein>
<dbReference type="Gene3D" id="3.40.50.150">
    <property type="entry name" value="Vaccinia Virus protein VP39"/>
    <property type="match status" value="1"/>
</dbReference>
<dbReference type="OrthoDB" id="5152913at2759"/>
<gene>
    <name evidence="1" type="ORF">HRG_04557</name>
</gene>
<dbReference type="Proteomes" id="UP000824596">
    <property type="component" value="Unassembled WGS sequence"/>
</dbReference>
<sequence>MSFNSLHVFRSFGALFAKVTSPIASLMENENFSKFYREAYGIHINMRLLKSWFDLKAHKQPGWRIIEIGAGTASTTLPVLNQLGKDSEMSPPSFSHWTFTDISAGWFENAKNTLHDRKSRVEYKVLDIDKDIVVVVTARYRGSIKMPRIFAVISSILDMTWL</sequence>
<reference evidence="1" key="1">
    <citation type="submission" date="2021-09" db="EMBL/GenBank/DDBJ databases">
        <title>A high-quality genome of the endoparasitic fungus Hirsutella rhossiliensis with a comparison of Hirsutella genomes reveals transposable elements contributing to genome size variation.</title>
        <authorList>
            <person name="Lin R."/>
            <person name="Jiao Y."/>
            <person name="Sun X."/>
            <person name="Ling J."/>
            <person name="Xie B."/>
            <person name="Cheng X."/>
        </authorList>
    </citation>
    <scope>NUCLEOTIDE SEQUENCE</scope>
    <source>
        <strain evidence="1">HR02</strain>
    </source>
</reference>
<proteinExistence type="predicted"/>
<dbReference type="SUPFAM" id="SSF53335">
    <property type="entry name" value="S-adenosyl-L-methionine-dependent methyltransferases"/>
    <property type="match status" value="1"/>
</dbReference>
<accession>A0A9P8SJE8</accession>
<dbReference type="EMBL" id="JAIZPD010000004">
    <property type="protein sequence ID" value="KAH0964129.1"/>
    <property type="molecule type" value="Genomic_DNA"/>
</dbReference>
<name>A0A9P8SJE8_9HYPO</name>
<dbReference type="AlphaFoldDB" id="A0A9P8SJE8"/>
<dbReference type="GeneID" id="68353686"/>
<comment type="caution">
    <text evidence="1">The sequence shown here is derived from an EMBL/GenBank/DDBJ whole genome shotgun (WGS) entry which is preliminary data.</text>
</comment>
<organism evidence="1 2">
    <name type="scientific">Hirsutella rhossiliensis</name>
    <dbReference type="NCBI Taxonomy" id="111463"/>
    <lineage>
        <taxon>Eukaryota</taxon>
        <taxon>Fungi</taxon>
        <taxon>Dikarya</taxon>
        <taxon>Ascomycota</taxon>
        <taxon>Pezizomycotina</taxon>
        <taxon>Sordariomycetes</taxon>
        <taxon>Hypocreomycetidae</taxon>
        <taxon>Hypocreales</taxon>
        <taxon>Ophiocordycipitaceae</taxon>
        <taxon>Hirsutella</taxon>
    </lineage>
</organism>
<dbReference type="InterPro" id="IPR029063">
    <property type="entry name" value="SAM-dependent_MTases_sf"/>
</dbReference>
<evidence type="ECO:0000313" key="2">
    <source>
        <dbReference type="Proteomes" id="UP000824596"/>
    </source>
</evidence>
<dbReference type="RefSeq" id="XP_044721642.1">
    <property type="nucleotide sequence ID" value="XM_044863028.1"/>
</dbReference>